<comment type="similarity">
    <text evidence="1">Belongs to the patatin family.</text>
</comment>
<dbReference type="PROSITE" id="PS51635">
    <property type="entry name" value="PNPLA"/>
    <property type="match status" value="1"/>
</dbReference>
<dbReference type="SUPFAM" id="SSF52151">
    <property type="entry name" value="FabD/lysophospholipase-like"/>
    <property type="match status" value="1"/>
</dbReference>
<evidence type="ECO:0000259" key="4">
    <source>
        <dbReference type="PROSITE" id="PS51635"/>
    </source>
</evidence>
<dbReference type="Pfam" id="PF01734">
    <property type="entry name" value="Patatin"/>
    <property type="match status" value="1"/>
</dbReference>
<dbReference type="InterPro" id="IPR016035">
    <property type="entry name" value="Acyl_Trfase/lysoPLipase"/>
</dbReference>
<feature type="short sequence motif" description="GXSXG" evidence="3">
    <location>
        <begin position="46"/>
        <end position="50"/>
    </location>
</feature>
<gene>
    <name evidence="5" type="ORF">D5R40_08250</name>
</gene>
<keyword evidence="3" id="KW-0442">Lipid degradation</keyword>
<reference evidence="5 6" key="1">
    <citation type="journal article" date="2018" name="ACS Chem. Biol.">
        <title>Ketoreductase domain dysfunction expands chemodiversity: malyngamide biosynthesis in the cyanobacterium Okeania hirsuta.</title>
        <authorList>
            <person name="Moss N.A."/>
            <person name="Leao T."/>
            <person name="Rankin M."/>
            <person name="McCullough T.M."/>
            <person name="Qu P."/>
            <person name="Korobeynikov A."/>
            <person name="Smith J.L."/>
            <person name="Gerwick L."/>
            <person name="Gerwick W.H."/>
        </authorList>
    </citation>
    <scope>NUCLEOTIDE SEQUENCE [LARGE SCALE GENOMIC DNA]</scope>
    <source>
        <strain evidence="5 6">PAB10Feb10-1</strain>
    </source>
</reference>
<feature type="active site" description="Nucleophile" evidence="3">
    <location>
        <position position="48"/>
    </location>
</feature>
<evidence type="ECO:0000313" key="6">
    <source>
        <dbReference type="Proteomes" id="UP000269154"/>
    </source>
</evidence>
<protein>
    <submittedName>
        <fullName evidence="5">Patatin</fullName>
    </submittedName>
</protein>
<feature type="short sequence motif" description="DGA/G" evidence="3">
    <location>
        <begin position="197"/>
        <end position="199"/>
    </location>
</feature>
<feature type="short sequence motif" description="GXGXXG" evidence="3">
    <location>
        <begin position="10"/>
        <end position="15"/>
    </location>
</feature>
<dbReference type="AlphaFoldDB" id="A0A3N6P1S7"/>
<dbReference type="Gene3D" id="3.40.1090.10">
    <property type="entry name" value="Cytosolic phospholipase A2 catalytic domain"/>
    <property type="match status" value="1"/>
</dbReference>
<dbReference type="CDD" id="cd07199">
    <property type="entry name" value="Pat17_PNPLA8_PNPLA9_like"/>
    <property type="match status" value="1"/>
</dbReference>
<dbReference type="RefSeq" id="WP_124142756.1">
    <property type="nucleotide sequence ID" value="NZ_CAWOKI010000035.1"/>
</dbReference>
<proteinExistence type="inferred from homology"/>
<keyword evidence="3" id="KW-0378">Hydrolase</keyword>
<evidence type="ECO:0000256" key="3">
    <source>
        <dbReference type="PROSITE-ProRule" id="PRU01161"/>
    </source>
</evidence>
<dbReference type="Proteomes" id="UP000269154">
    <property type="component" value="Unassembled WGS sequence"/>
</dbReference>
<dbReference type="InterPro" id="IPR002641">
    <property type="entry name" value="PNPLA_dom"/>
</dbReference>
<dbReference type="GO" id="GO:0047372">
    <property type="term" value="F:monoacylglycerol lipase activity"/>
    <property type="evidence" value="ECO:0007669"/>
    <property type="project" value="TreeGrafter"/>
</dbReference>
<dbReference type="PANTHER" id="PTHR32176:SF92">
    <property type="entry name" value="XYLOSE ISOMERASE"/>
    <property type="match status" value="1"/>
</dbReference>
<evidence type="ECO:0000256" key="2">
    <source>
        <dbReference type="ARBA" id="ARBA00023098"/>
    </source>
</evidence>
<evidence type="ECO:0000313" key="5">
    <source>
        <dbReference type="EMBL" id="RQH48228.1"/>
    </source>
</evidence>
<dbReference type="GO" id="GO:0016042">
    <property type="term" value="P:lipid catabolic process"/>
    <property type="evidence" value="ECO:0007669"/>
    <property type="project" value="UniProtKB-UniRule"/>
</dbReference>
<feature type="domain" description="PNPLA" evidence="4">
    <location>
        <begin position="6"/>
        <end position="210"/>
    </location>
</feature>
<organism evidence="5 6">
    <name type="scientific">Okeania hirsuta</name>
    <dbReference type="NCBI Taxonomy" id="1458930"/>
    <lineage>
        <taxon>Bacteria</taxon>
        <taxon>Bacillati</taxon>
        <taxon>Cyanobacteriota</taxon>
        <taxon>Cyanophyceae</taxon>
        <taxon>Oscillatoriophycideae</taxon>
        <taxon>Oscillatoriales</taxon>
        <taxon>Microcoleaceae</taxon>
        <taxon>Okeania</taxon>
    </lineage>
</organism>
<comment type="caution">
    <text evidence="5">The sequence shown here is derived from an EMBL/GenBank/DDBJ whole genome shotgun (WGS) entry which is preliminary data.</text>
</comment>
<sequence length="364" mass="40687">MTFKILSLDGGGIRGVIAARILIEIEKQIKEQKGQSLHEYFDLVAGTSTGSIIAALVATGTDSANILKLYQEEGINIFPYQSRLSPKRLPLILKYGISAPKFSNEGLIKVLKKYLLRQDGTAIRLEEISEINLLIVAYNMFLESPTIFVNYHPEIPKQTIWYDNLPLWEICASSSSAPTYFPAYELKNGDLSLPHIDGGIAANNPTLAAISYAIKLGHKLEDISIISIGTGETSQPYSYKQIVEWGLAEWAIKLINILMNSQSSANSLVAEQIMSTKNPEGYLRLQFELNNIFQQGTTEKKVINSYINEKVSEAIDDAREPQINQLIRVTEAFIEQSKVPYVDLENQVNYPLVKEAIARFINLN</sequence>
<feature type="active site" description="Proton acceptor" evidence="3">
    <location>
        <position position="197"/>
    </location>
</feature>
<evidence type="ECO:0000256" key="1">
    <source>
        <dbReference type="ARBA" id="ARBA00010240"/>
    </source>
</evidence>
<accession>A0A3N6P1S7</accession>
<dbReference type="PANTHER" id="PTHR32176">
    <property type="entry name" value="XYLOSE ISOMERASE"/>
    <property type="match status" value="1"/>
</dbReference>
<dbReference type="OrthoDB" id="9807112at2"/>
<keyword evidence="6" id="KW-1185">Reference proteome</keyword>
<dbReference type="EMBL" id="RCBY01000032">
    <property type="protein sequence ID" value="RQH48228.1"/>
    <property type="molecule type" value="Genomic_DNA"/>
</dbReference>
<name>A0A3N6P1S7_9CYAN</name>
<keyword evidence="2 3" id="KW-0443">Lipid metabolism</keyword>
<dbReference type="GO" id="GO:0004620">
    <property type="term" value="F:phospholipase activity"/>
    <property type="evidence" value="ECO:0007669"/>
    <property type="project" value="TreeGrafter"/>
</dbReference>